<name>A0A094ZQ23_SCHHA</name>
<dbReference type="Gene3D" id="1.10.12.10">
    <property type="entry name" value="Lyase 2-enoyl-coa Hydratase, Chain A, domain 2"/>
    <property type="match status" value="1"/>
</dbReference>
<dbReference type="GO" id="GO:0006631">
    <property type="term" value="P:fatty acid metabolic process"/>
    <property type="evidence" value="ECO:0007669"/>
    <property type="project" value="UniProtKB-KW"/>
</dbReference>
<evidence type="ECO:0000256" key="1">
    <source>
        <dbReference type="ARBA" id="ARBA00008468"/>
    </source>
</evidence>
<dbReference type="Gene3D" id="3.90.226.10">
    <property type="entry name" value="2-enoyl-CoA Hydratase, Chain A, domain 1"/>
    <property type="match status" value="1"/>
</dbReference>
<sequence>MINTVIQIPIVKTSSKKSSLISNIVEDVSSLNNDIVADAKSIMEKLTEFPIPSIASVNGPAVAGGCQETKLFLGKAISADRAYELGLVHRVVEDDKLYEASIEFAKEITQHNKDVVQLGRETLHKQASMSLMDAYAIASDAMVSIYLFICLFLKTLYLATLCNGNVIEFNTNVQVLQFVKLDIVYLSDSKRFRISITFKMEKNSQGKNNPITKNETVADISNSSVDDNSLISRATKAVRDYLEYDFECLVSDVNILTRMNQASSERYMELTTNTNDMTRKLIDVNNRFASLSDALKKIDQFDKDIEQLEKKAFEIETLTKQLGRYDISAFNYEIGTKKPGILADLK</sequence>
<feature type="coiled-coil region" evidence="4">
    <location>
        <begin position="291"/>
        <end position="318"/>
    </location>
</feature>
<protein>
    <submittedName>
        <fullName evidence="5">Enoyl-CoA hydratase domain-containing protein 3, mitochondrial</fullName>
    </submittedName>
</protein>
<reference evidence="5" key="1">
    <citation type="journal article" date="2012" name="Nat. Genet.">
        <title>Whole-genome sequence of Schistosoma haematobium.</title>
        <authorList>
            <person name="Young N.D."/>
            <person name="Jex A.R."/>
            <person name="Li B."/>
            <person name="Liu S."/>
            <person name="Yang L."/>
            <person name="Xiong Z."/>
            <person name="Li Y."/>
            <person name="Cantacessi C."/>
            <person name="Hall R.S."/>
            <person name="Xu X."/>
            <person name="Chen F."/>
            <person name="Wu X."/>
            <person name="Zerlotini A."/>
            <person name="Oliveira G."/>
            <person name="Hofmann A."/>
            <person name="Zhang G."/>
            <person name="Fang X."/>
            <person name="Kang Y."/>
            <person name="Campbell B.E."/>
            <person name="Loukas A."/>
            <person name="Ranganathan S."/>
            <person name="Rollinson D."/>
            <person name="Rinaldi G."/>
            <person name="Brindley P.J."/>
            <person name="Yang H."/>
            <person name="Wang J."/>
            <person name="Wang J."/>
            <person name="Gasser R.B."/>
        </authorList>
    </citation>
    <scope>NUCLEOTIDE SEQUENCE [LARGE SCALE GENOMIC DNA]</scope>
</reference>
<gene>
    <name evidence="5" type="ORF">MS3_05118</name>
</gene>
<keyword evidence="2" id="KW-0276">Fatty acid metabolism</keyword>
<dbReference type="InterPro" id="IPR019269">
    <property type="entry name" value="BLOC1_su2"/>
</dbReference>
<dbReference type="CDD" id="cd06558">
    <property type="entry name" value="crotonase-like"/>
    <property type="match status" value="1"/>
</dbReference>
<keyword evidence="4" id="KW-0175">Coiled coil</keyword>
<organism evidence="5">
    <name type="scientific">Schistosoma haematobium</name>
    <name type="common">Blood fluke</name>
    <dbReference type="NCBI Taxonomy" id="6185"/>
    <lineage>
        <taxon>Eukaryota</taxon>
        <taxon>Metazoa</taxon>
        <taxon>Spiralia</taxon>
        <taxon>Lophotrochozoa</taxon>
        <taxon>Platyhelminthes</taxon>
        <taxon>Trematoda</taxon>
        <taxon>Digenea</taxon>
        <taxon>Strigeidida</taxon>
        <taxon>Schistosomatoidea</taxon>
        <taxon>Schistosomatidae</taxon>
        <taxon>Schistosoma</taxon>
    </lineage>
</organism>
<dbReference type="InterPro" id="IPR029045">
    <property type="entry name" value="ClpP/crotonase-like_dom_sf"/>
</dbReference>
<keyword evidence="3" id="KW-0443">Lipid metabolism</keyword>
<dbReference type="InterPro" id="IPR052377">
    <property type="entry name" value="Mitochondrial_ECH-domain"/>
</dbReference>
<dbReference type="EMBL" id="KL250814">
    <property type="protein sequence ID" value="KGB36805.1"/>
    <property type="molecule type" value="Genomic_DNA"/>
</dbReference>
<dbReference type="Pfam" id="PF10046">
    <property type="entry name" value="BLOC1_2"/>
    <property type="match status" value="1"/>
</dbReference>
<evidence type="ECO:0000256" key="4">
    <source>
        <dbReference type="SAM" id="Coils"/>
    </source>
</evidence>
<evidence type="ECO:0000256" key="3">
    <source>
        <dbReference type="ARBA" id="ARBA00023098"/>
    </source>
</evidence>
<comment type="similarity">
    <text evidence="1">Belongs to the BLOC1S2 family.</text>
</comment>
<dbReference type="GO" id="GO:0005739">
    <property type="term" value="C:mitochondrion"/>
    <property type="evidence" value="ECO:0007669"/>
    <property type="project" value="TreeGrafter"/>
</dbReference>
<proteinExistence type="inferred from homology"/>
<evidence type="ECO:0000256" key="2">
    <source>
        <dbReference type="ARBA" id="ARBA00022832"/>
    </source>
</evidence>
<dbReference type="SUPFAM" id="SSF52096">
    <property type="entry name" value="ClpP/crotonase"/>
    <property type="match status" value="1"/>
</dbReference>
<dbReference type="PANTHER" id="PTHR43602">
    <property type="match status" value="1"/>
</dbReference>
<evidence type="ECO:0000313" key="5">
    <source>
        <dbReference type="EMBL" id="KGB36805.1"/>
    </source>
</evidence>
<dbReference type="InterPro" id="IPR014748">
    <property type="entry name" value="Enoyl-CoA_hydra_C"/>
</dbReference>
<dbReference type="GO" id="GO:0016836">
    <property type="term" value="F:hydro-lyase activity"/>
    <property type="evidence" value="ECO:0007669"/>
    <property type="project" value="TreeGrafter"/>
</dbReference>
<accession>A0A094ZQ23</accession>
<dbReference type="PANTHER" id="PTHR43602:SF1">
    <property type="entry name" value="ENOYL-COA HYDRATASE DOMAIN-CONTAINING PROTEIN 3, MITOCHONDRIAL"/>
    <property type="match status" value="1"/>
</dbReference>
<dbReference type="AlphaFoldDB" id="A0A094ZQ23"/>